<feature type="transmembrane region" description="Helical" evidence="1">
    <location>
        <begin position="35"/>
        <end position="54"/>
    </location>
</feature>
<dbReference type="Pfam" id="PF03956">
    <property type="entry name" value="Lys_export"/>
    <property type="match status" value="1"/>
</dbReference>
<dbReference type="PANTHER" id="PTHR35804:SF1">
    <property type="entry name" value="LYSINE EXPORTER LYSO"/>
    <property type="match status" value="1"/>
</dbReference>
<dbReference type="Proteomes" id="UP000823922">
    <property type="component" value="Unassembled WGS sequence"/>
</dbReference>
<dbReference type="EMBL" id="DWVS01000396">
    <property type="protein sequence ID" value="HJC89329.1"/>
    <property type="molecule type" value="Genomic_DNA"/>
</dbReference>
<dbReference type="GO" id="GO:0005886">
    <property type="term" value="C:plasma membrane"/>
    <property type="evidence" value="ECO:0007669"/>
    <property type="project" value="TreeGrafter"/>
</dbReference>
<dbReference type="InterPro" id="IPR005642">
    <property type="entry name" value="LysO"/>
</dbReference>
<accession>A0A9D2QNJ8</accession>
<dbReference type="PANTHER" id="PTHR35804">
    <property type="entry name" value="LYSINE EXPORTER LYSO"/>
    <property type="match status" value="1"/>
</dbReference>
<name>A0A9D2QNJ8_9FIRM</name>
<gene>
    <name evidence="2" type="ORF">H9926_15135</name>
</gene>
<organism evidence="2 3">
    <name type="scientific">Candidatus Eisenbergiella intestinigallinarum</name>
    <dbReference type="NCBI Taxonomy" id="2838549"/>
    <lineage>
        <taxon>Bacteria</taxon>
        <taxon>Bacillati</taxon>
        <taxon>Bacillota</taxon>
        <taxon>Clostridia</taxon>
        <taxon>Lachnospirales</taxon>
        <taxon>Lachnospiraceae</taxon>
        <taxon>Eisenbergiella</taxon>
    </lineage>
</organism>
<keyword evidence="1" id="KW-0812">Transmembrane</keyword>
<feature type="transmembrane region" description="Helical" evidence="1">
    <location>
        <begin position="102"/>
        <end position="124"/>
    </location>
</feature>
<evidence type="ECO:0000256" key="1">
    <source>
        <dbReference type="SAM" id="Phobius"/>
    </source>
</evidence>
<comment type="caution">
    <text evidence="2">The sequence shown here is derived from an EMBL/GenBank/DDBJ whole genome shotgun (WGS) entry which is preliminary data.</text>
</comment>
<feature type="transmembrane region" description="Helical" evidence="1">
    <location>
        <begin position="66"/>
        <end position="90"/>
    </location>
</feature>
<proteinExistence type="predicted"/>
<reference evidence="2" key="2">
    <citation type="submission" date="2021-04" db="EMBL/GenBank/DDBJ databases">
        <authorList>
            <person name="Gilroy R."/>
        </authorList>
    </citation>
    <scope>NUCLEOTIDE SEQUENCE</scope>
    <source>
        <strain evidence="2">ChiBcec1-1630</strain>
    </source>
</reference>
<evidence type="ECO:0000313" key="2">
    <source>
        <dbReference type="EMBL" id="HJC89329.1"/>
    </source>
</evidence>
<keyword evidence="1" id="KW-1133">Transmembrane helix</keyword>
<feature type="transmembrane region" description="Helical" evidence="1">
    <location>
        <begin position="173"/>
        <end position="195"/>
    </location>
</feature>
<dbReference type="GO" id="GO:0015661">
    <property type="term" value="F:L-lysine efflux transmembrane transporter activity"/>
    <property type="evidence" value="ECO:0007669"/>
    <property type="project" value="InterPro"/>
</dbReference>
<dbReference type="AlphaFoldDB" id="A0A9D2QNJ8"/>
<protein>
    <submittedName>
        <fullName evidence="2">Lysine exporter LysO family protein</fullName>
    </submittedName>
</protein>
<feature type="transmembrane region" description="Helical" evidence="1">
    <location>
        <begin position="131"/>
        <end position="153"/>
    </location>
</feature>
<keyword evidence="1" id="KW-0472">Membrane</keyword>
<reference evidence="2" key="1">
    <citation type="journal article" date="2021" name="PeerJ">
        <title>Extensive microbial diversity within the chicken gut microbiome revealed by metagenomics and culture.</title>
        <authorList>
            <person name="Gilroy R."/>
            <person name="Ravi A."/>
            <person name="Getino M."/>
            <person name="Pursley I."/>
            <person name="Horton D.L."/>
            <person name="Alikhan N.F."/>
            <person name="Baker D."/>
            <person name="Gharbi K."/>
            <person name="Hall N."/>
            <person name="Watson M."/>
            <person name="Adriaenssens E.M."/>
            <person name="Foster-Nyarko E."/>
            <person name="Jarju S."/>
            <person name="Secka A."/>
            <person name="Antonio M."/>
            <person name="Oren A."/>
            <person name="Chaudhuri R.R."/>
            <person name="La Ragione R."/>
            <person name="Hildebrand F."/>
            <person name="Pallen M.J."/>
        </authorList>
    </citation>
    <scope>NUCLEOTIDE SEQUENCE</scope>
    <source>
        <strain evidence="2">ChiBcec1-1630</strain>
    </source>
</reference>
<evidence type="ECO:0000313" key="3">
    <source>
        <dbReference type="Proteomes" id="UP000823922"/>
    </source>
</evidence>
<sequence>MIVIALLALFAGILCGTSGMDNWFLSALSTHKDLVLYVLMFSVGISIGLHHGLLRSIRQYHVKIFIIPFGVILGSLLGGAVCGILTGRSIFDGAAVASGLGWYSLSGITLENLLGVQMGSIAFLSNLMRELFSFFSIPLLSRLNYYACIAAAGATSEDTTLPLMIKYTNEETVILSVLNGAICSAFVPVLISLCFELSGR</sequence>